<proteinExistence type="predicted"/>
<protein>
    <recommendedName>
        <fullName evidence="1">Dilute domain-containing protein</fullName>
    </recommendedName>
</protein>
<dbReference type="InterPro" id="IPR002710">
    <property type="entry name" value="Dilute_dom"/>
</dbReference>
<evidence type="ECO:0000313" key="2">
    <source>
        <dbReference type="EMBL" id="CEN33173.1"/>
    </source>
</evidence>
<gene>
    <name evidence="2" type="ORF">CCYN2B_140085</name>
</gene>
<organism evidence="2 3">
    <name type="scientific">Capnocytophaga cynodegmi</name>
    <dbReference type="NCBI Taxonomy" id="28189"/>
    <lineage>
        <taxon>Bacteria</taxon>
        <taxon>Pseudomonadati</taxon>
        <taxon>Bacteroidota</taxon>
        <taxon>Flavobacteriia</taxon>
        <taxon>Flavobacteriales</taxon>
        <taxon>Flavobacteriaceae</taxon>
        <taxon>Capnocytophaga</taxon>
    </lineage>
</organism>
<sequence length="52" mass="6399">MHIKVNNYLNRDIFKKIKTLIFNNLFSKNKKKVFFFKKNLQIYKNVLPLQPQ</sequence>
<name>A0A0B7H6D4_9FLAO</name>
<feature type="domain" description="Dilute" evidence="1">
    <location>
        <begin position="1"/>
        <end position="52"/>
    </location>
</feature>
<dbReference type="PROSITE" id="PS51126">
    <property type="entry name" value="DILUTE"/>
    <property type="match status" value="1"/>
</dbReference>
<reference evidence="3" key="1">
    <citation type="submission" date="2015-01" db="EMBL/GenBank/DDBJ databases">
        <authorList>
            <person name="MANFREDI Pablo"/>
        </authorList>
    </citation>
    <scope>NUCLEOTIDE SEQUENCE [LARGE SCALE GENOMIC DNA]</scope>
    <source>
        <strain evidence="3">Ccyn2B</strain>
    </source>
</reference>
<dbReference type="EMBL" id="CDOD01000006">
    <property type="protein sequence ID" value="CEN33173.1"/>
    <property type="molecule type" value="Genomic_DNA"/>
</dbReference>
<evidence type="ECO:0000313" key="3">
    <source>
        <dbReference type="Proteomes" id="UP000038055"/>
    </source>
</evidence>
<dbReference type="Proteomes" id="UP000038055">
    <property type="component" value="Unassembled WGS sequence"/>
</dbReference>
<keyword evidence="3" id="KW-1185">Reference proteome</keyword>
<evidence type="ECO:0000259" key="1">
    <source>
        <dbReference type="PROSITE" id="PS51126"/>
    </source>
</evidence>
<dbReference type="AlphaFoldDB" id="A0A0B7H6D4"/>
<accession>A0A0B7H6D4</accession>